<evidence type="ECO:0000259" key="8">
    <source>
        <dbReference type="Pfam" id="PF01494"/>
    </source>
</evidence>
<dbReference type="NCBIfam" id="TIGR01988">
    <property type="entry name" value="Ubi-OHases"/>
    <property type="match status" value="1"/>
</dbReference>
<dbReference type="Pfam" id="PF01494">
    <property type="entry name" value="FAD_binding_3"/>
    <property type="match status" value="1"/>
</dbReference>
<evidence type="ECO:0000256" key="3">
    <source>
        <dbReference type="ARBA" id="ARBA00005349"/>
    </source>
</evidence>
<evidence type="ECO:0000313" key="9">
    <source>
        <dbReference type="EMBL" id="MFC3195771.1"/>
    </source>
</evidence>
<proteinExistence type="inferred from homology"/>
<dbReference type="GO" id="GO:0004497">
    <property type="term" value="F:monooxygenase activity"/>
    <property type="evidence" value="ECO:0007669"/>
    <property type="project" value="UniProtKB-KW"/>
</dbReference>
<dbReference type="InterPro" id="IPR051205">
    <property type="entry name" value="UbiH/COQ6_monooxygenase"/>
</dbReference>
<organism evidence="9 10">
    <name type="scientific">Marinicella sediminis</name>
    <dbReference type="NCBI Taxonomy" id="1792834"/>
    <lineage>
        <taxon>Bacteria</taxon>
        <taxon>Pseudomonadati</taxon>
        <taxon>Pseudomonadota</taxon>
        <taxon>Gammaproteobacteria</taxon>
        <taxon>Lysobacterales</taxon>
        <taxon>Marinicellaceae</taxon>
        <taxon>Marinicella</taxon>
    </lineage>
</organism>
<comment type="similarity">
    <text evidence="3">Belongs to the UbiH/COQ6 family.</text>
</comment>
<dbReference type="SUPFAM" id="SSF51905">
    <property type="entry name" value="FAD/NAD(P)-binding domain"/>
    <property type="match status" value="1"/>
</dbReference>
<evidence type="ECO:0000256" key="6">
    <source>
        <dbReference type="ARBA" id="ARBA00023002"/>
    </source>
</evidence>
<comment type="caution">
    <text evidence="9">The sequence shown here is derived from an EMBL/GenBank/DDBJ whole genome shotgun (WGS) entry which is preliminary data.</text>
</comment>
<dbReference type="InterPro" id="IPR018168">
    <property type="entry name" value="Ubi_Hdrlase_CS"/>
</dbReference>
<evidence type="ECO:0000256" key="7">
    <source>
        <dbReference type="ARBA" id="ARBA00023033"/>
    </source>
</evidence>
<dbReference type="EMBL" id="JBHRTS010000010">
    <property type="protein sequence ID" value="MFC3195771.1"/>
    <property type="molecule type" value="Genomic_DNA"/>
</dbReference>
<dbReference type="RefSeq" id="WP_077412555.1">
    <property type="nucleotide sequence ID" value="NZ_JBHRTS010000010.1"/>
</dbReference>
<evidence type="ECO:0000256" key="4">
    <source>
        <dbReference type="ARBA" id="ARBA00022630"/>
    </source>
</evidence>
<reference evidence="10" key="1">
    <citation type="journal article" date="2019" name="Int. J. Syst. Evol. Microbiol.">
        <title>The Global Catalogue of Microorganisms (GCM) 10K type strain sequencing project: providing services to taxonomists for standard genome sequencing and annotation.</title>
        <authorList>
            <consortium name="The Broad Institute Genomics Platform"/>
            <consortium name="The Broad Institute Genome Sequencing Center for Infectious Disease"/>
            <person name="Wu L."/>
            <person name="Ma J."/>
        </authorList>
    </citation>
    <scope>NUCLEOTIDE SEQUENCE [LARGE SCALE GENOMIC DNA]</scope>
    <source>
        <strain evidence="10">KCTC 42953</strain>
    </source>
</reference>
<keyword evidence="4" id="KW-0285">Flavoprotein</keyword>
<evidence type="ECO:0000256" key="2">
    <source>
        <dbReference type="ARBA" id="ARBA00004749"/>
    </source>
</evidence>
<accession>A0ABV7JI57</accession>
<dbReference type="Proteomes" id="UP001595533">
    <property type="component" value="Unassembled WGS sequence"/>
</dbReference>
<evidence type="ECO:0000256" key="1">
    <source>
        <dbReference type="ARBA" id="ARBA00001974"/>
    </source>
</evidence>
<gene>
    <name evidence="9" type="ORF">ACFODZ_16060</name>
</gene>
<dbReference type="InterPro" id="IPR002938">
    <property type="entry name" value="FAD-bd"/>
</dbReference>
<keyword evidence="7 9" id="KW-0503">Monooxygenase</keyword>
<name>A0ABV7JI57_9GAMM</name>
<dbReference type="InterPro" id="IPR010971">
    <property type="entry name" value="UbiH/COQ6"/>
</dbReference>
<keyword evidence="5" id="KW-0274">FAD</keyword>
<dbReference type="PANTHER" id="PTHR43876">
    <property type="entry name" value="UBIQUINONE BIOSYNTHESIS MONOOXYGENASE COQ6, MITOCHONDRIAL"/>
    <property type="match status" value="1"/>
</dbReference>
<keyword evidence="10" id="KW-1185">Reference proteome</keyword>
<keyword evidence="6" id="KW-0560">Oxidoreductase</keyword>
<protein>
    <submittedName>
        <fullName evidence="9">FAD-dependent monooxygenase</fullName>
    </submittedName>
</protein>
<comment type="cofactor">
    <cofactor evidence="1">
        <name>FAD</name>
        <dbReference type="ChEBI" id="CHEBI:57692"/>
    </cofactor>
</comment>
<feature type="domain" description="FAD-binding" evidence="8">
    <location>
        <begin position="4"/>
        <end position="338"/>
    </location>
</feature>
<dbReference type="PRINTS" id="PR00420">
    <property type="entry name" value="RNGMNOXGNASE"/>
</dbReference>
<dbReference type="Gene3D" id="3.50.50.60">
    <property type="entry name" value="FAD/NAD(P)-binding domain"/>
    <property type="match status" value="2"/>
</dbReference>
<dbReference type="PROSITE" id="PS01304">
    <property type="entry name" value="UBIH"/>
    <property type="match status" value="1"/>
</dbReference>
<sequence length="388" mass="42656">MNHTDVIISGAGMVGAITALGLAKAGFSVALLDRNSAPVFSAESPRQLRVSAISRHNLKVLDDLGVMTGLMAERLGYYKHMQVWDNRSTGELAFEQSGEGVLGAIIENDHLVAAAWQAVSTCPDIKVFQQTSISEWSQSERKVRVSLADREQLSAGLLVVAEGAQSTVRESLNIPLKTKDYEQKGLVCLIQLSDAPASTALQSFNASGPVGILPMNESGLFSVVWSLPNDQVGHWLNCDVARFERALQIHINRNLGELSLISERAAFPLRQMYARHYHQGRVVLVGDAAHTIHPLAGQGVNLGIEDGQCLIRRISTYGLRDPESLARALRKYQRERQAEVFKTSEMMNVLHHLFTSQQPVAGWLRGTGMNAINQMPLIKQWLMRQAGS</sequence>
<dbReference type="PANTHER" id="PTHR43876:SF7">
    <property type="entry name" value="UBIQUINONE BIOSYNTHESIS MONOOXYGENASE COQ6, MITOCHONDRIAL"/>
    <property type="match status" value="1"/>
</dbReference>
<evidence type="ECO:0000256" key="5">
    <source>
        <dbReference type="ARBA" id="ARBA00022827"/>
    </source>
</evidence>
<dbReference type="InterPro" id="IPR036188">
    <property type="entry name" value="FAD/NAD-bd_sf"/>
</dbReference>
<evidence type="ECO:0000313" key="10">
    <source>
        <dbReference type="Proteomes" id="UP001595533"/>
    </source>
</evidence>
<comment type="pathway">
    <text evidence="2">Cofactor biosynthesis; ubiquinone biosynthesis.</text>
</comment>